<protein>
    <submittedName>
        <fullName evidence="1">Uncharacterized protein</fullName>
    </submittedName>
</protein>
<gene>
    <name evidence="1" type="ORF">E2C01_005587</name>
</gene>
<comment type="caution">
    <text evidence="1">The sequence shown here is derived from an EMBL/GenBank/DDBJ whole genome shotgun (WGS) entry which is preliminary data.</text>
</comment>
<name>A0A5B7CT39_PORTR</name>
<dbReference type="AlphaFoldDB" id="A0A5B7CT39"/>
<sequence length="125" mass="14023">MFLLTSPRVFMTLSSFANFCASLFLMKPSRLPSSTTSRHWACGTGGVLCTGVMPSLVRAWHRAWGFSGTSFNTTQFFARWLRSPHGAPSGRIITPFSVKRESLRLHESLVKATGKLRRFDINNLK</sequence>
<evidence type="ECO:0000313" key="1">
    <source>
        <dbReference type="EMBL" id="MPC12872.1"/>
    </source>
</evidence>
<evidence type="ECO:0000313" key="2">
    <source>
        <dbReference type="Proteomes" id="UP000324222"/>
    </source>
</evidence>
<reference evidence="1 2" key="1">
    <citation type="submission" date="2019-05" db="EMBL/GenBank/DDBJ databases">
        <title>Another draft genome of Portunus trituberculatus and its Hox gene families provides insights of decapod evolution.</title>
        <authorList>
            <person name="Jeong J.-H."/>
            <person name="Song I."/>
            <person name="Kim S."/>
            <person name="Choi T."/>
            <person name="Kim D."/>
            <person name="Ryu S."/>
            <person name="Kim W."/>
        </authorList>
    </citation>
    <scope>NUCLEOTIDE SEQUENCE [LARGE SCALE GENOMIC DNA]</scope>
    <source>
        <tissue evidence="1">Muscle</tissue>
    </source>
</reference>
<accession>A0A5B7CT39</accession>
<dbReference type="EMBL" id="VSRR010000242">
    <property type="protein sequence ID" value="MPC12872.1"/>
    <property type="molecule type" value="Genomic_DNA"/>
</dbReference>
<proteinExistence type="predicted"/>
<keyword evidence="2" id="KW-1185">Reference proteome</keyword>
<dbReference type="Proteomes" id="UP000324222">
    <property type="component" value="Unassembled WGS sequence"/>
</dbReference>
<organism evidence="1 2">
    <name type="scientific">Portunus trituberculatus</name>
    <name type="common">Swimming crab</name>
    <name type="synonym">Neptunus trituberculatus</name>
    <dbReference type="NCBI Taxonomy" id="210409"/>
    <lineage>
        <taxon>Eukaryota</taxon>
        <taxon>Metazoa</taxon>
        <taxon>Ecdysozoa</taxon>
        <taxon>Arthropoda</taxon>
        <taxon>Crustacea</taxon>
        <taxon>Multicrustacea</taxon>
        <taxon>Malacostraca</taxon>
        <taxon>Eumalacostraca</taxon>
        <taxon>Eucarida</taxon>
        <taxon>Decapoda</taxon>
        <taxon>Pleocyemata</taxon>
        <taxon>Brachyura</taxon>
        <taxon>Eubrachyura</taxon>
        <taxon>Portunoidea</taxon>
        <taxon>Portunidae</taxon>
        <taxon>Portuninae</taxon>
        <taxon>Portunus</taxon>
    </lineage>
</organism>